<protein>
    <submittedName>
        <fullName evidence="1">Uncharacterized protein</fullName>
    </submittedName>
</protein>
<dbReference type="Proteomes" id="UP001239111">
    <property type="component" value="Chromosome 2"/>
</dbReference>
<evidence type="ECO:0000313" key="1">
    <source>
        <dbReference type="EMBL" id="KAJ8676073.1"/>
    </source>
</evidence>
<evidence type="ECO:0000313" key="2">
    <source>
        <dbReference type="Proteomes" id="UP001239111"/>
    </source>
</evidence>
<name>A0ACC2NXY2_9HYME</name>
<gene>
    <name evidence="1" type="ORF">QAD02_011859</name>
</gene>
<keyword evidence="2" id="KW-1185">Reference proteome</keyword>
<sequence>MPSKRISGQQLGQSINSEIVLLGEVKKISSNGKGVELLTTDNVPVNVSLPEPIDGNCEGFLEVYGTALSKSTVSCNSYVHFPPELSQDFESEKYNAYLTTLHIIGDKKWKMSSDDAPY</sequence>
<comment type="caution">
    <text evidence="1">The sequence shown here is derived from an EMBL/GenBank/DDBJ whole genome shotgun (WGS) entry which is preliminary data.</text>
</comment>
<accession>A0ACC2NXY2</accession>
<reference evidence="1" key="1">
    <citation type="submission" date="2023-04" db="EMBL/GenBank/DDBJ databases">
        <title>A chromosome-level genome assembly of the parasitoid wasp Eretmocerus hayati.</title>
        <authorList>
            <person name="Zhong Y."/>
            <person name="Liu S."/>
            <person name="Liu Y."/>
        </authorList>
    </citation>
    <scope>NUCLEOTIDE SEQUENCE</scope>
    <source>
        <strain evidence="1">ZJU_SS_LIU_2023</strain>
    </source>
</reference>
<dbReference type="EMBL" id="CM056742">
    <property type="protein sequence ID" value="KAJ8676073.1"/>
    <property type="molecule type" value="Genomic_DNA"/>
</dbReference>
<organism evidence="1 2">
    <name type="scientific">Eretmocerus hayati</name>
    <dbReference type="NCBI Taxonomy" id="131215"/>
    <lineage>
        <taxon>Eukaryota</taxon>
        <taxon>Metazoa</taxon>
        <taxon>Ecdysozoa</taxon>
        <taxon>Arthropoda</taxon>
        <taxon>Hexapoda</taxon>
        <taxon>Insecta</taxon>
        <taxon>Pterygota</taxon>
        <taxon>Neoptera</taxon>
        <taxon>Endopterygota</taxon>
        <taxon>Hymenoptera</taxon>
        <taxon>Apocrita</taxon>
        <taxon>Proctotrupomorpha</taxon>
        <taxon>Chalcidoidea</taxon>
        <taxon>Aphelinidae</taxon>
        <taxon>Aphelininae</taxon>
        <taxon>Eretmocerus</taxon>
    </lineage>
</organism>
<proteinExistence type="predicted"/>